<dbReference type="PANTHER" id="PTHR46185:SF1">
    <property type="entry name" value="GLUTAREDOXIN-1"/>
    <property type="match status" value="1"/>
</dbReference>
<sequence>MYVTEFIDSKIKQRRVLLISKQNSPVCQTIERILRTYNLNKEQDNNFEVLCIDCRRDCTTVETYLWHKLIYGNRQVPHLFLDGKHIGGEPEIKRLHESGEMRRVFKEAGL</sequence>
<reference evidence="1 2" key="1">
    <citation type="journal article" date="2019" name="PLoS Pathog.">
        <title>Genome sequence of the bovine parasite Schistosoma bovis Tanzania.</title>
        <authorList>
            <person name="Oey H."/>
            <person name="Zakrzewski M."/>
            <person name="Gobert G."/>
            <person name="Gravermann K."/>
            <person name="Stoye J."/>
            <person name="Jones M."/>
            <person name="Mcmanus D."/>
            <person name="Krause L."/>
        </authorList>
    </citation>
    <scope>NUCLEOTIDE SEQUENCE [LARGE SCALE GENOMIC DNA]</scope>
    <source>
        <strain evidence="1 2">TAN1997</strain>
    </source>
</reference>
<dbReference type="PROSITE" id="PS51354">
    <property type="entry name" value="GLUTAREDOXIN_2"/>
    <property type="match status" value="1"/>
</dbReference>
<dbReference type="AlphaFoldDB" id="A0A430QGL6"/>
<gene>
    <name evidence="1" type="ORF">DC041_0008886</name>
</gene>
<proteinExistence type="predicted"/>
<dbReference type="STRING" id="6184.A0A430QGL6"/>
<accession>A0A430QGL6</accession>
<evidence type="ECO:0000313" key="1">
    <source>
        <dbReference type="EMBL" id="RTG86822.1"/>
    </source>
</evidence>
<dbReference type="InterPro" id="IPR036249">
    <property type="entry name" value="Thioredoxin-like_sf"/>
</dbReference>
<dbReference type="SUPFAM" id="SSF52833">
    <property type="entry name" value="Thioredoxin-like"/>
    <property type="match status" value="1"/>
</dbReference>
<dbReference type="Proteomes" id="UP000290809">
    <property type="component" value="Unassembled WGS sequence"/>
</dbReference>
<name>A0A430QGL6_SCHBO</name>
<evidence type="ECO:0000313" key="2">
    <source>
        <dbReference type="Proteomes" id="UP000290809"/>
    </source>
</evidence>
<dbReference type="Gene3D" id="3.40.30.10">
    <property type="entry name" value="Glutaredoxin"/>
    <property type="match status" value="1"/>
</dbReference>
<keyword evidence="2" id="KW-1185">Reference proteome</keyword>
<organism evidence="1 2">
    <name type="scientific">Schistosoma bovis</name>
    <name type="common">Blood fluke</name>
    <dbReference type="NCBI Taxonomy" id="6184"/>
    <lineage>
        <taxon>Eukaryota</taxon>
        <taxon>Metazoa</taxon>
        <taxon>Spiralia</taxon>
        <taxon>Lophotrochozoa</taxon>
        <taxon>Platyhelminthes</taxon>
        <taxon>Trematoda</taxon>
        <taxon>Digenea</taxon>
        <taxon>Strigeidida</taxon>
        <taxon>Schistosomatoidea</taxon>
        <taxon>Schistosomatidae</taxon>
        <taxon>Schistosoma</taxon>
    </lineage>
</organism>
<protein>
    <submittedName>
        <fullName evidence="1">Glutaredoxin 3</fullName>
    </submittedName>
</protein>
<dbReference type="GO" id="GO:0015038">
    <property type="term" value="F:glutathione disulfide oxidoreductase activity"/>
    <property type="evidence" value="ECO:0007669"/>
    <property type="project" value="TreeGrafter"/>
</dbReference>
<dbReference type="PANTHER" id="PTHR46185">
    <property type="entry name" value="GLUTAREDOXIN-1"/>
    <property type="match status" value="1"/>
</dbReference>
<dbReference type="GO" id="GO:0005739">
    <property type="term" value="C:mitochondrion"/>
    <property type="evidence" value="ECO:0007669"/>
    <property type="project" value="TreeGrafter"/>
</dbReference>
<dbReference type="EMBL" id="QMKO01001755">
    <property type="protein sequence ID" value="RTG86822.1"/>
    <property type="molecule type" value="Genomic_DNA"/>
</dbReference>
<comment type="caution">
    <text evidence="1">The sequence shown here is derived from an EMBL/GenBank/DDBJ whole genome shotgun (WGS) entry which is preliminary data.</text>
</comment>
<dbReference type="InterPro" id="IPR047185">
    <property type="entry name" value="GLRX1"/>
</dbReference>